<keyword evidence="1 2" id="KW-0238">DNA-binding</keyword>
<dbReference type="PROSITE" id="PS50977">
    <property type="entry name" value="HTH_TETR_2"/>
    <property type="match status" value="1"/>
</dbReference>
<evidence type="ECO:0000313" key="4">
    <source>
        <dbReference type="EMBL" id="CUN22027.1"/>
    </source>
</evidence>
<sequence>MKEEKTILFQDNFIHNSIKDAFLQLLMKKDYMQITITDLCKYAGVSRGTFYAHFGNIGQVVDELFSDALCDIKNMALLSENASNSNSKKGLCWVLRKNPKYQPLFFSEALFLQAVKHTVAALRQDFLDLMSGKTELDEASLTDLLTVQIMGCLGMCRKHLGKSDEEWCRFQSCFDFFLKAGYQGIIQK</sequence>
<evidence type="ECO:0000259" key="3">
    <source>
        <dbReference type="PROSITE" id="PS50977"/>
    </source>
</evidence>
<evidence type="ECO:0000256" key="2">
    <source>
        <dbReference type="PROSITE-ProRule" id="PRU00335"/>
    </source>
</evidence>
<proteinExistence type="predicted"/>
<dbReference type="RefSeq" id="WP_055290765.1">
    <property type="nucleotide sequence ID" value="NZ_CP173382.1"/>
</dbReference>
<reference evidence="4 5" key="1">
    <citation type="submission" date="2015-09" db="EMBL/GenBank/DDBJ databases">
        <authorList>
            <consortium name="Pathogen Informatics"/>
        </authorList>
    </citation>
    <scope>NUCLEOTIDE SEQUENCE [LARGE SCALE GENOMIC DNA]</scope>
    <source>
        <strain evidence="4 5">2789STDY5608891</strain>
    </source>
</reference>
<feature type="domain" description="HTH tetR-type" evidence="3">
    <location>
        <begin position="12"/>
        <end position="72"/>
    </location>
</feature>
<dbReference type="PANTHER" id="PTHR43479">
    <property type="entry name" value="ACREF/ENVCD OPERON REPRESSOR-RELATED"/>
    <property type="match status" value="1"/>
</dbReference>
<dbReference type="GO" id="GO:0003677">
    <property type="term" value="F:DNA binding"/>
    <property type="evidence" value="ECO:0007669"/>
    <property type="project" value="UniProtKB-UniRule"/>
</dbReference>
<feature type="DNA-binding region" description="H-T-H motif" evidence="2">
    <location>
        <begin position="35"/>
        <end position="54"/>
    </location>
</feature>
<accession>A0A173V6X8</accession>
<protein>
    <submittedName>
        <fullName evidence="4">Bacterial regulatory proteins, tetR family</fullName>
    </submittedName>
</protein>
<dbReference type="InterPro" id="IPR001647">
    <property type="entry name" value="HTH_TetR"/>
</dbReference>
<dbReference type="Proteomes" id="UP000095492">
    <property type="component" value="Unassembled WGS sequence"/>
</dbReference>
<dbReference type="GeneID" id="97392305"/>
<dbReference type="SUPFAM" id="SSF46689">
    <property type="entry name" value="Homeodomain-like"/>
    <property type="match status" value="1"/>
</dbReference>
<dbReference type="Pfam" id="PF00440">
    <property type="entry name" value="TetR_N"/>
    <property type="match status" value="1"/>
</dbReference>
<dbReference type="InterPro" id="IPR050624">
    <property type="entry name" value="HTH-type_Tx_Regulator"/>
</dbReference>
<dbReference type="EMBL" id="CYYA01000021">
    <property type="protein sequence ID" value="CUN22027.1"/>
    <property type="molecule type" value="Genomic_DNA"/>
</dbReference>
<organism evidence="4 5">
    <name type="scientific">Eubacterium ramulus</name>
    <dbReference type="NCBI Taxonomy" id="39490"/>
    <lineage>
        <taxon>Bacteria</taxon>
        <taxon>Bacillati</taxon>
        <taxon>Bacillota</taxon>
        <taxon>Clostridia</taxon>
        <taxon>Eubacteriales</taxon>
        <taxon>Eubacteriaceae</taxon>
        <taxon>Eubacterium</taxon>
    </lineage>
</organism>
<dbReference type="AlphaFoldDB" id="A0A173V6X8"/>
<gene>
    <name evidence="4" type="ORF">ERS852448_02513</name>
</gene>
<dbReference type="PANTHER" id="PTHR43479:SF11">
    <property type="entry name" value="ACREF_ENVCD OPERON REPRESSOR-RELATED"/>
    <property type="match status" value="1"/>
</dbReference>
<dbReference type="InterPro" id="IPR009057">
    <property type="entry name" value="Homeodomain-like_sf"/>
</dbReference>
<evidence type="ECO:0000313" key="5">
    <source>
        <dbReference type="Proteomes" id="UP000095492"/>
    </source>
</evidence>
<dbReference type="Gene3D" id="1.10.357.10">
    <property type="entry name" value="Tetracycline Repressor, domain 2"/>
    <property type="match status" value="1"/>
</dbReference>
<dbReference type="STRING" id="39490.ERS852448_02513"/>
<evidence type="ECO:0000256" key="1">
    <source>
        <dbReference type="ARBA" id="ARBA00023125"/>
    </source>
</evidence>
<name>A0A173V6X8_EUBRA</name>
<dbReference type="OrthoDB" id="9810250at2"/>